<comment type="function">
    <text evidence="11">Mediates influx of magnesium ions. Alternates between open and closed states. Activated by low cytoplasmic Mg(2+) levels. Inactive when cytoplasmic Mg(2+) levels are high.</text>
</comment>
<keyword evidence="7 13" id="KW-1133">Transmembrane helix</keyword>
<evidence type="ECO:0000256" key="6">
    <source>
        <dbReference type="ARBA" id="ARBA00022842"/>
    </source>
</evidence>
<evidence type="ECO:0000256" key="7">
    <source>
        <dbReference type="ARBA" id="ARBA00022989"/>
    </source>
</evidence>
<feature type="compositionally biased region" description="Low complexity" evidence="12">
    <location>
        <begin position="24"/>
        <end position="38"/>
    </location>
</feature>
<evidence type="ECO:0000256" key="1">
    <source>
        <dbReference type="ARBA" id="ARBA00004651"/>
    </source>
</evidence>
<proteinExistence type="inferred from homology"/>
<dbReference type="PANTHER" id="PTHR46494:SF1">
    <property type="entry name" value="CORA FAMILY METAL ION TRANSPORTER (EUROFUNG)"/>
    <property type="match status" value="1"/>
</dbReference>
<dbReference type="GO" id="GO:0000287">
    <property type="term" value="F:magnesium ion binding"/>
    <property type="evidence" value="ECO:0007669"/>
    <property type="project" value="TreeGrafter"/>
</dbReference>
<dbReference type="GO" id="GO:0005886">
    <property type="term" value="C:plasma membrane"/>
    <property type="evidence" value="ECO:0007669"/>
    <property type="project" value="UniProtKB-SubCell"/>
</dbReference>
<dbReference type="GO" id="GO:0050897">
    <property type="term" value="F:cobalt ion binding"/>
    <property type="evidence" value="ECO:0007669"/>
    <property type="project" value="TreeGrafter"/>
</dbReference>
<comment type="subcellular location">
    <subcellularLocation>
        <location evidence="1">Cell membrane</location>
        <topology evidence="1">Multi-pass membrane protein</topology>
    </subcellularLocation>
</comment>
<gene>
    <name evidence="14" type="primary">corA</name>
    <name evidence="14" type="ORF">GCM10011399_31630</name>
</gene>
<sequence length="410" mass="45244">MNPSAESATGSAGQTGKPVTDDASSGGDSPDTNDDTPNPEGPSITDNAVYVDGKRTAEPRTLDETFEVMRENHGVAWIDMVHPDRAELQAVADELSLHHLAVTDALTGHQRSKLERYGETLFVVLRPAKYLDDVEKVKFGEVHVFMGPDFVVSVKHGDFPDIGLVRKRMEEHPELLSGGPRMILYGFIDLVVDGYAPVLEGLENDIDEIEDQLFSGDREVSRRIYDLLREVIDFQRATHPLEEMLQSLIEGLEATEQGPVASSPGASSPGDAAPPVDAHELAEDDAAQLLELKRHLRDVLDHVIRIIDRSESFRTLLENALTVHSTLIAQKQNDEMTRMTETSLAQGEQVKKISGWAAVLFAPTLVAAIYGMNFTNMPELKWFLGYPFALALMLGSGIGLYIVFKKRGWL</sequence>
<comment type="similarity">
    <text evidence="2">Belongs to the CorA metal ion transporter (MIT) (TC 1.A.35) family.</text>
</comment>
<dbReference type="Pfam" id="PF01544">
    <property type="entry name" value="CorA"/>
    <property type="match status" value="2"/>
</dbReference>
<evidence type="ECO:0000256" key="2">
    <source>
        <dbReference type="ARBA" id="ARBA00009765"/>
    </source>
</evidence>
<keyword evidence="8" id="KW-0406">Ion transport</keyword>
<keyword evidence="4" id="KW-1003">Cell membrane</keyword>
<dbReference type="SUPFAM" id="SSF144083">
    <property type="entry name" value="Magnesium transport protein CorA, transmembrane region"/>
    <property type="match status" value="1"/>
</dbReference>
<reference evidence="14 15" key="1">
    <citation type="journal article" date="2014" name="Int. J. Syst. Evol. Microbiol.">
        <title>Complete genome sequence of Corynebacterium casei LMG S-19264T (=DSM 44701T), isolated from a smear-ripened cheese.</title>
        <authorList>
            <consortium name="US DOE Joint Genome Institute (JGI-PGF)"/>
            <person name="Walter F."/>
            <person name="Albersmeier A."/>
            <person name="Kalinowski J."/>
            <person name="Ruckert C."/>
        </authorList>
    </citation>
    <scope>NUCLEOTIDE SEQUENCE [LARGE SCALE GENOMIC DNA]</scope>
    <source>
        <strain evidence="14 15">CGMCC 1.12976</strain>
    </source>
</reference>
<dbReference type="AlphaFoldDB" id="A0A917EZW2"/>
<evidence type="ECO:0000256" key="4">
    <source>
        <dbReference type="ARBA" id="ARBA00022475"/>
    </source>
</evidence>
<dbReference type="SUPFAM" id="SSF143865">
    <property type="entry name" value="CorA soluble domain-like"/>
    <property type="match status" value="1"/>
</dbReference>
<evidence type="ECO:0000256" key="12">
    <source>
        <dbReference type="SAM" id="MobiDB-lite"/>
    </source>
</evidence>
<feature type="transmembrane region" description="Helical" evidence="13">
    <location>
        <begin position="353"/>
        <end position="372"/>
    </location>
</feature>
<dbReference type="InterPro" id="IPR045863">
    <property type="entry name" value="CorA_TM1_TM2"/>
</dbReference>
<keyword evidence="15" id="KW-1185">Reference proteome</keyword>
<dbReference type="Gene3D" id="3.30.460.20">
    <property type="entry name" value="CorA soluble domain-like"/>
    <property type="match status" value="1"/>
</dbReference>
<accession>A0A917EZW2</accession>
<dbReference type="FunFam" id="1.20.58.340:FF:000004">
    <property type="entry name" value="Magnesium transport protein CorA"/>
    <property type="match status" value="1"/>
</dbReference>
<keyword evidence="3" id="KW-0813">Transport</keyword>
<evidence type="ECO:0000313" key="15">
    <source>
        <dbReference type="Proteomes" id="UP000598775"/>
    </source>
</evidence>
<evidence type="ECO:0000256" key="10">
    <source>
        <dbReference type="ARBA" id="ARBA00034269"/>
    </source>
</evidence>
<organism evidence="14 15">
    <name type="scientific">Subtercola lobariae</name>
    <dbReference type="NCBI Taxonomy" id="1588641"/>
    <lineage>
        <taxon>Bacteria</taxon>
        <taxon>Bacillati</taxon>
        <taxon>Actinomycetota</taxon>
        <taxon>Actinomycetes</taxon>
        <taxon>Micrococcales</taxon>
        <taxon>Microbacteriaceae</taxon>
        <taxon>Subtercola</taxon>
    </lineage>
</organism>
<dbReference type="RefSeq" id="WP_188679982.1">
    <property type="nucleotide sequence ID" value="NZ_BMGP01000006.1"/>
</dbReference>
<dbReference type="InterPro" id="IPR045861">
    <property type="entry name" value="CorA_cytoplasmic_dom"/>
</dbReference>
<dbReference type="Gene3D" id="1.20.58.340">
    <property type="entry name" value="Magnesium transport protein CorA, transmembrane region"/>
    <property type="match status" value="2"/>
</dbReference>
<evidence type="ECO:0000256" key="9">
    <source>
        <dbReference type="ARBA" id="ARBA00023136"/>
    </source>
</evidence>
<dbReference type="GO" id="GO:0015087">
    <property type="term" value="F:cobalt ion transmembrane transporter activity"/>
    <property type="evidence" value="ECO:0007669"/>
    <property type="project" value="TreeGrafter"/>
</dbReference>
<evidence type="ECO:0000256" key="5">
    <source>
        <dbReference type="ARBA" id="ARBA00022692"/>
    </source>
</evidence>
<dbReference type="GO" id="GO:0015095">
    <property type="term" value="F:magnesium ion transmembrane transporter activity"/>
    <property type="evidence" value="ECO:0007669"/>
    <property type="project" value="TreeGrafter"/>
</dbReference>
<dbReference type="Proteomes" id="UP000598775">
    <property type="component" value="Unassembled WGS sequence"/>
</dbReference>
<comment type="caution">
    <text evidence="14">The sequence shown here is derived from an EMBL/GenBank/DDBJ whole genome shotgun (WGS) entry which is preliminary data.</text>
</comment>
<evidence type="ECO:0000256" key="8">
    <source>
        <dbReference type="ARBA" id="ARBA00023065"/>
    </source>
</evidence>
<keyword evidence="9 13" id="KW-0472">Membrane</keyword>
<feature type="transmembrane region" description="Helical" evidence="13">
    <location>
        <begin position="384"/>
        <end position="404"/>
    </location>
</feature>
<keyword evidence="5 13" id="KW-0812">Transmembrane</keyword>
<feature type="region of interest" description="Disordered" evidence="12">
    <location>
        <begin position="1"/>
        <end position="53"/>
    </location>
</feature>
<dbReference type="EMBL" id="BMGP01000006">
    <property type="protein sequence ID" value="GGF36381.1"/>
    <property type="molecule type" value="Genomic_DNA"/>
</dbReference>
<feature type="compositionally biased region" description="Low complexity" evidence="12">
    <location>
        <begin position="259"/>
        <end position="276"/>
    </location>
</feature>
<evidence type="ECO:0000256" key="11">
    <source>
        <dbReference type="ARBA" id="ARBA00045497"/>
    </source>
</evidence>
<feature type="compositionally biased region" description="Polar residues" evidence="12">
    <location>
        <begin position="1"/>
        <end position="14"/>
    </location>
</feature>
<evidence type="ECO:0000256" key="13">
    <source>
        <dbReference type="SAM" id="Phobius"/>
    </source>
</evidence>
<dbReference type="InterPro" id="IPR002523">
    <property type="entry name" value="MgTranspt_CorA/ZnTranspt_ZntB"/>
</dbReference>
<comment type="catalytic activity">
    <reaction evidence="10">
        <text>Mg(2+)(in) = Mg(2+)(out)</text>
        <dbReference type="Rhea" id="RHEA:29827"/>
        <dbReference type="ChEBI" id="CHEBI:18420"/>
    </reaction>
</comment>
<evidence type="ECO:0000313" key="14">
    <source>
        <dbReference type="EMBL" id="GGF36381.1"/>
    </source>
</evidence>
<dbReference type="PANTHER" id="PTHR46494">
    <property type="entry name" value="CORA FAMILY METAL ION TRANSPORTER (EUROFUNG)"/>
    <property type="match status" value="1"/>
</dbReference>
<dbReference type="CDD" id="cd12830">
    <property type="entry name" value="MtCorA-like"/>
    <property type="match status" value="1"/>
</dbReference>
<name>A0A917EZW2_9MICO</name>
<evidence type="ECO:0000256" key="3">
    <source>
        <dbReference type="ARBA" id="ARBA00022448"/>
    </source>
</evidence>
<protein>
    <submittedName>
        <fullName evidence="14">Magnesium transport protein CorA</fullName>
    </submittedName>
</protein>
<feature type="region of interest" description="Disordered" evidence="12">
    <location>
        <begin position="257"/>
        <end position="277"/>
    </location>
</feature>
<keyword evidence="6" id="KW-0460">Magnesium</keyword>